<organism evidence="2 3">
    <name type="scientific">Toxocara canis</name>
    <name type="common">Canine roundworm</name>
    <dbReference type="NCBI Taxonomy" id="6265"/>
    <lineage>
        <taxon>Eukaryota</taxon>
        <taxon>Metazoa</taxon>
        <taxon>Ecdysozoa</taxon>
        <taxon>Nematoda</taxon>
        <taxon>Chromadorea</taxon>
        <taxon>Rhabditida</taxon>
        <taxon>Spirurina</taxon>
        <taxon>Ascaridomorpha</taxon>
        <taxon>Ascaridoidea</taxon>
        <taxon>Toxocaridae</taxon>
        <taxon>Toxocara</taxon>
    </lineage>
</organism>
<reference evidence="3" key="1">
    <citation type="submission" date="2016-06" db="UniProtKB">
        <authorList>
            <consortium name="WormBaseParasite"/>
        </authorList>
    </citation>
    <scope>IDENTIFICATION</scope>
</reference>
<name>A0A183U1R0_TOXCA</name>
<dbReference type="EMBL" id="UYWY01002432">
    <property type="protein sequence ID" value="VDM28063.1"/>
    <property type="molecule type" value="Genomic_DNA"/>
</dbReference>
<dbReference type="Proteomes" id="UP000050794">
    <property type="component" value="Unassembled WGS sequence"/>
</dbReference>
<keyword evidence="2" id="KW-1185">Reference proteome</keyword>
<dbReference type="WBParaSite" id="TCNE_0000243001-mRNA-1">
    <property type="protein sequence ID" value="TCNE_0000243001-mRNA-1"/>
    <property type="gene ID" value="TCNE_0000243001"/>
</dbReference>
<accession>A0A183U1R0</accession>
<evidence type="ECO:0000313" key="3">
    <source>
        <dbReference type="WBParaSite" id="TCNE_0000243001-mRNA-1"/>
    </source>
</evidence>
<protein>
    <submittedName>
        <fullName evidence="1 3">Uncharacterized protein</fullName>
    </submittedName>
</protein>
<gene>
    <name evidence="1" type="ORF">TCNE_LOCUS2430</name>
</gene>
<evidence type="ECO:0000313" key="2">
    <source>
        <dbReference type="Proteomes" id="UP000050794"/>
    </source>
</evidence>
<sequence>MIQIGETMFTPDRSARNPKMWTFGILGVLDLDSYWSLRGRGRLGGRIVSGICKNPDKKRPSRAEIPCTPVNDISRARHCAPPPAFTCSNHRRCRSLRLQIMLWLSTKEERNELDEDDLVDVKQHIDLIRQFALHEISQSGVSAYNLNINLPYSYAITQL</sequence>
<evidence type="ECO:0000313" key="1">
    <source>
        <dbReference type="EMBL" id="VDM28063.1"/>
    </source>
</evidence>
<reference evidence="1 2" key="2">
    <citation type="submission" date="2018-11" db="EMBL/GenBank/DDBJ databases">
        <authorList>
            <consortium name="Pathogen Informatics"/>
        </authorList>
    </citation>
    <scope>NUCLEOTIDE SEQUENCE [LARGE SCALE GENOMIC DNA]</scope>
</reference>
<dbReference type="AlphaFoldDB" id="A0A183U1R0"/>
<proteinExistence type="predicted"/>